<keyword evidence="1" id="KW-1133">Transmembrane helix</keyword>
<keyword evidence="1" id="KW-0812">Transmembrane</keyword>
<feature type="transmembrane region" description="Helical" evidence="1">
    <location>
        <begin position="12"/>
        <end position="43"/>
    </location>
</feature>
<dbReference type="PROSITE" id="PS51257">
    <property type="entry name" value="PROKAR_LIPOPROTEIN"/>
    <property type="match status" value="1"/>
</dbReference>
<reference evidence="2" key="1">
    <citation type="submission" date="2020-04" db="EMBL/GenBank/DDBJ databases">
        <authorList>
            <person name="Chiriac C."/>
            <person name="Salcher M."/>
            <person name="Ghai R."/>
            <person name="Kavagutti S V."/>
        </authorList>
    </citation>
    <scope>NUCLEOTIDE SEQUENCE</scope>
</reference>
<evidence type="ECO:0000313" key="2">
    <source>
        <dbReference type="EMBL" id="CAB4126831.1"/>
    </source>
</evidence>
<protein>
    <submittedName>
        <fullName evidence="2">Uncharacterized protein</fullName>
    </submittedName>
</protein>
<dbReference type="EMBL" id="LR796209">
    <property type="protein sequence ID" value="CAB4126831.1"/>
    <property type="molecule type" value="Genomic_DNA"/>
</dbReference>
<proteinExistence type="predicted"/>
<gene>
    <name evidence="2" type="ORF">UFOVP75_36</name>
</gene>
<evidence type="ECO:0000256" key="1">
    <source>
        <dbReference type="SAM" id="Phobius"/>
    </source>
</evidence>
<sequence length="50" mass="5425">MRSFGEMLANLFALGAIVSAACFVAALYVSPILVPIGVAYILFHFAAKYW</sequence>
<organism evidence="2">
    <name type="scientific">uncultured Caudovirales phage</name>
    <dbReference type="NCBI Taxonomy" id="2100421"/>
    <lineage>
        <taxon>Viruses</taxon>
        <taxon>Duplodnaviria</taxon>
        <taxon>Heunggongvirae</taxon>
        <taxon>Uroviricota</taxon>
        <taxon>Caudoviricetes</taxon>
        <taxon>Peduoviridae</taxon>
        <taxon>Maltschvirus</taxon>
        <taxon>Maltschvirus maltsch</taxon>
    </lineage>
</organism>
<accession>A0A6J5KXR3</accession>
<keyword evidence="1" id="KW-0472">Membrane</keyword>
<name>A0A6J5KXR3_9CAUD</name>